<feature type="domain" description="ParB-like N-terminal" evidence="6">
    <location>
        <begin position="7"/>
        <end position="93"/>
    </location>
</feature>
<protein>
    <recommendedName>
        <fullName evidence="4">Methyltransferase</fullName>
        <ecNumber evidence="4">2.1.1.-</ecNumber>
    </recommendedName>
</protein>
<dbReference type="SUPFAM" id="SSF53335">
    <property type="entry name" value="S-adenosyl-L-methionine-dependent methyltransferases"/>
    <property type="match status" value="1"/>
</dbReference>
<dbReference type="Proteomes" id="UP000001095">
    <property type="component" value="Unassembled WGS sequence"/>
</dbReference>
<dbReference type="EMBL" id="AGWY01000008">
    <property type="protein sequence ID" value="EKS35947.1"/>
    <property type="molecule type" value="Genomic_DNA"/>
</dbReference>
<dbReference type="InterPro" id="IPR003115">
    <property type="entry name" value="ParB_N"/>
</dbReference>
<dbReference type="GO" id="GO:0045881">
    <property type="term" value="P:positive regulation of sporulation resulting in formation of a cellular spore"/>
    <property type="evidence" value="ECO:0007669"/>
    <property type="project" value="TreeGrafter"/>
</dbReference>
<dbReference type="GO" id="GO:0032259">
    <property type="term" value="P:methylation"/>
    <property type="evidence" value="ECO:0007669"/>
    <property type="project" value="UniProtKB-KW"/>
</dbReference>
<gene>
    <name evidence="7" type="ORF">HMPREF9696_02159</name>
</gene>
<dbReference type="PANTHER" id="PTHR33375">
    <property type="entry name" value="CHROMOSOME-PARTITIONING PROTEIN PARB-RELATED"/>
    <property type="match status" value="1"/>
</dbReference>
<dbReference type="AlphaFoldDB" id="K8P024"/>
<dbReference type="EC" id="2.1.1.-" evidence="4"/>
<feature type="compositionally biased region" description="Basic residues" evidence="5">
    <location>
        <begin position="467"/>
        <end position="479"/>
    </location>
</feature>
<dbReference type="Pfam" id="PF02195">
    <property type="entry name" value="ParB_N"/>
    <property type="match status" value="1"/>
</dbReference>
<dbReference type="InterPro" id="IPR002941">
    <property type="entry name" value="DNA_methylase_N4/N6"/>
</dbReference>
<organism evidence="7 8">
    <name type="scientific">Afipia clevelandensis ATCC 49720</name>
    <dbReference type="NCBI Taxonomy" id="883079"/>
    <lineage>
        <taxon>Bacteria</taxon>
        <taxon>Pseudomonadati</taxon>
        <taxon>Pseudomonadota</taxon>
        <taxon>Alphaproteobacteria</taxon>
        <taxon>Hyphomicrobiales</taxon>
        <taxon>Nitrobacteraceae</taxon>
        <taxon>Afipia</taxon>
    </lineage>
</organism>
<dbReference type="GO" id="GO:0007059">
    <property type="term" value="P:chromosome segregation"/>
    <property type="evidence" value="ECO:0007669"/>
    <property type="project" value="TreeGrafter"/>
</dbReference>
<keyword evidence="1" id="KW-0489">Methyltransferase</keyword>
<dbReference type="PRINTS" id="PR00508">
    <property type="entry name" value="S21N4MTFRASE"/>
</dbReference>
<comment type="catalytic activity">
    <reaction evidence="3">
        <text>a 2'-deoxyadenosine in DNA + S-adenosyl-L-methionine = an N(6)-methyl-2'-deoxyadenosine in DNA + S-adenosyl-L-homocysteine + H(+)</text>
        <dbReference type="Rhea" id="RHEA:15197"/>
        <dbReference type="Rhea" id="RHEA-COMP:12418"/>
        <dbReference type="Rhea" id="RHEA-COMP:12419"/>
        <dbReference type="ChEBI" id="CHEBI:15378"/>
        <dbReference type="ChEBI" id="CHEBI:57856"/>
        <dbReference type="ChEBI" id="CHEBI:59789"/>
        <dbReference type="ChEBI" id="CHEBI:90615"/>
        <dbReference type="ChEBI" id="CHEBI:90616"/>
        <dbReference type="EC" id="2.1.1.72"/>
    </reaction>
</comment>
<proteinExistence type="inferred from homology"/>
<dbReference type="GO" id="GO:0005694">
    <property type="term" value="C:chromosome"/>
    <property type="evidence" value="ECO:0007669"/>
    <property type="project" value="TreeGrafter"/>
</dbReference>
<dbReference type="InterPro" id="IPR036086">
    <property type="entry name" value="ParB/Sulfiredoxin_sf"/>
</dbReference>
<evidence type="ECO:0000256" key="2">
    <source>
        <dbReference type="ARBA" id="ARBA00022679"/>
    </source>
</evidence>
<dbReference type="PATRIC" id="fig|883079.3.peg.2192"/>
<evidence type="ECO:0000313" key="8">
    <source>
        <dbReference type="Proteomes" id="UP000001095"/>
    </source>
</evidence>
<keyword evidence="8" id="KW-1185">Reference proteome</keyword>
<evidence type="ECO:0000256" key="1">
    <source>
        <dbReference type="ARBA" id="ARBA00022603"/>
    </source>
</evidence>
<evidence type="ECO:0000256" key="4">
    <source>
        <dbReference type="RuleBase" id="RU362026"/>
    </source>
</evidence>
<name>K8P024_9BRAD</name>
<reference evidence="7 8" key="1">
    <citation type="submission" date="2012-04" db="EMBL/GenBank/DDBJ databases">
        <title>The Genome Sequence of Afipia clevelandensis ATCC 49720.</title>
        <authorList>
            <consortium name="The Broad Institute Genome Sequencing Platform"/>
            <person name="Earl A."/>
            <person name="Ward D."/>
            <person name="Feldgarden M."/>
            <person name="Gevers D."/>
            <person name="Huys G."/>
            <person name="Walker B."/>
            <person name="Young S.K."/>
            <person name="Zeng Q."/>
            <person name="Gargeya S."/>
            <person name="Fitzgerald M."/>
            <person name="Haas B."/>
            <person name="Abouelleil A."/>
            <person name="Alvarado L."/>
            <person name="Arachchi H.M."/>
            <person name="Berlin A."/>
            <person name="Chapman S.B."/>
            <person name="Goldberg J."/>
            <person name="Griggs A."/>
            <person name="Gujja S."/>
            <person name="Hansen M."/>
            <person name="Howarth C."/>
            <person name="Imamovic A."/>
            <person name="Larimer J."/>
            <person name="McCowen C."/>
            <person name="Montmayeur A."/>
            <person name="Murphy C."/>
            <person name="Neiman D."/>
            <person name="Pearson M."/>
            <person name="Priest M."/>
            <person name="Roberts A."/>
            <person name="Saif S."/>
            <person name="Shea T."/>
            <person name="Sisk P."/>
            <person name="Sykes S."/>
            <person name="Wortman J."/>
            <person name="Nusbaum C."/>
            <person name="Birren B."/>
        </authorList>
    </citation>
    <scope>NUCLEOTIDE SEQUENCE [LARGE SCALE GENOMIC DNA]</scope>
    <source>
        <strain evidence="7 8">ATCC 49720</strain>
    </source>
</reference>
<evidence type="ECO:0000313" key="7">
    <source>
        <dbReference type="EMBL" id="EKS35947.1"/>
    </source>
</evidence>
<dbReference type="InterPro" id="IPR029063">
    <property type="entry name" value="SAM-dependent_MTases_sf"/>
</dbReference>
<dbReference type="GO" id="GO:0003677">
    <property type="term" value="F:DNA binding"/>
    <property type="evidence" value="ECO:0007669"/>
    <property type="project" value="InterPro"/>
</dbReference>
<dbReference type="InterPro" id="IPR050336">
    <property type="entry name" value="Chromosome_partition/occlusion"/>
</dbReference>
<dbReference type="GO" id="GO:0008170">
    <property type="term" value="F:N-methyltransferase activity"/>
    <property type="evidence" value="ECO:0007669"/>
    <property type="project" value="InterPro"/>
</dbReference>
<evidence type="ECO:0000259" key="6">
    <source>
        <dbReference type="SMART" id="SM00470"/>
    </source>
</evidence>
<dbReference type="InterPro" id="IPR001091">
    <property type="entry name" value="RM_Methyltransferase"/>
</dbReference>
<accession>K8P024</accession>
<comment type="similarity">
    <text evidence="4">Belongs to the N(4)/N(6)-methyltransferase family.</text>
</comment>
<dbReference type="PANTHER" id="PTHR33375:SF1">
    <property type="entry name" value="CHROMOSOME-PARTITIONING PROTEIN PARB-RELATED"/>
    <property type="match status" value="1"/>
</dbReference>
<dbReference type="CDD" id="cd16403">
    <property type="entry name" value="ParB_N_like_MT"/>
    <property type="match status" value="1"/>
</dbReference>
<keyword evidence="2" id="KW-0808">Transferase</keyword>
<evidence type="ECO:0000256" key="3">
    <source>
        <dbReference type="ARBA" id="ARBA00047942"/>
    </source>
</evidence>
<dbReference type="RefSeq" id="WP_002713025.1">
    <property type="nucleotide sequence ID" value="NZ_KB375281.1"/>
</dbReference>
<feature type="region of interest" description="Disordered" evidence="5">
    <location>
        <begin position="433"/>
        <end position="479"/>
    </location>
</feature>
<comment type="caution">
    <text evidence="7">The sequence shown here is derived from an EMBL/GenBank/DDBJ whole genome shotgun (WGS) entry which is preliminary data.</text>
</comment>
<evidence type="ECO:0000256" key="5">
    <source>
        <dbReference type="SAM" id="MobiDB-lite"/>
    </source>
</evidence>
<dbReference type="PIRSF" id="PIRSF036758">
    <property type="entry name" value="Aden_M_ParB"/>
    <property type="match status" value="1"/>
</dbReference>
<sequence>MSTLAIKYKDPRKLKPRLKNPRTHTPRQIKQIAASIQEFGFINPVLIDGSDGVVAGHARITAAISLGMADVPTVRVDQLSPTQIRAYVIADNRLAENAGWDPNLLALELQELSVQPNFDVTVTGFEMAEIDLIVGQASDSGPDEADAIPEIDRSLPAVSRHGDCWQIGDHFLLCGDALKPKSYKCLLQGKRAQVVFVDPPYNVPIAGNVSGLGKKQHREFAMASGEMNRQEFTNFLRRALKNLAAFSVDGSIHFVCMDWRHIRELADAADDVYTELKNICVWSKSNAGMGSLYRSAHEFVFVYKNGRAKHINNVELGRFGRSRTNIWHYPGMSSFGKDRDTALAGHPTPKPLALVSDAILDCSKRGGIVLDAFAGSGTTLLAAEKTGRHGYGIELDSHYADLIIQRFKEIYSLKAIHVESGLSFDRVKATRTEHDKNGQAGTTANIRAKKSDRQKILEGKANASRKSNARHRRSGRKER</sequence>
<dbReference type="SUPFAM" id="SSF110849">
    <property type="entry name" value="ParB/Sulfiredoxin"/>
    <property type="match status" value="1"/>
</dbReference>
<dbReference type="InterPro" id="IPR015840">
    <property type="entry name" value="DNA_MeTrfase_ParB"/>
</dbReference>
<dbReference type="SMART" id="SM00470">
    <property type="entry name" value="ParB"/>
    <property type="match status" value="1"/>
</dbReference>
<feature type="compositionally biased region" description="Basic and acidic residues" evidence="5">
    <location>
        <begin position="449"/>
        <end position="458"/>
    </location>
</feature>
<dbReference type="Gene3D" id="3.40.50.150">
    <property type="entry name" value="Vaccinia Virus protein VP39"/>
    <property type="match status" value="1"/>
</dbReference>
<dbReference type="GO" id="GO:0009007">
    <property type="term" value="F:site-specific DNA-methyltransferase (adenine-specific) activity"/>
    <property type="evidence" value="ECO:0007669"/>
    <property type="project" value="UniProtKB-EC"/>
</dbReference>
<dbReference type="Gene3D" id="3.90.1530.10">
    <property type="entry name" value="Conserved hypothetical protein from pyrococcus furiosus pfu- 392566-001, ParB domain"/>
    <property type="match status" value="1"/>
</dbReference>
<dbReference type="Pfam" id="PF01555">
    <property type="entry name" value="N6_N4_Mtase"/>
    <property type="match status" value="1"/>
</dbReference>
<dbReference type="HOGENOM" id="CLU_024927_0_0_5"/>